<evidence type="ECO:0000256" key="4">
    <source>
        <dbReference type="SAM" id="MobiDB-lite"/>
    </source>
</evidence>
<dbReference type="RefSeq" id="WP_164347047.1">
    <property type="nucleotide sequence ID" value="NZ_JAAGLQ010000475.1"/>
</dbReference>
<accession>A0A6N9U8B5</accession>
<dbReference type="PIRSF" id="PIRSF500136">
    <property type="entry name" value="UDP_ManNAc_DH"/>
    <property type="match status" value="1"/>
</dbReference>
<dbReference type="GO" id="GO:0016628">
    <property type="term" value="F:oxidoreductase activity, acting on the CH-CH group of donors, NAD or NADP as acceptor"/>
    <property type="evidence" value="ECO:0007669"/>
    <property type="project" value="InterPro"/>
</dbReference>
<dbReference type="InterPro" id="IPR036220">
    <property type="entry name" value="UDP-Glc/GDP-Man_DH_C_sf"/>
</dbReference>
<dbReference type="InterPro" id="IPR014027">
    <property type="entry name" value="UDP-Glc/GDP-Man_DH_C"/>
</dbReference>
<dbReference type="GO" id="GO:0000271">
    <property type="term" value="P:polysaccharide biosynthetic process"/>
    <property type="evidence" value="ECO:0007669"/>
    <property type="project" value="InterPro"/>
</dbReference>
<dbReference type="NCBIfam" id="TIGR03026">
    <property type="entry name" value="NDP-sugDHase"/>
    <property type="match status" value="1"/>
</dbReference>
<dbReference type="Pfam" id="PF00984">
    <property type="entry name" value="UDPG_MGDP_dh"/>
    <property type="match status" value="1"/>
</dbReference>
<dbReference type="InterPro" id="IPR028359">
    <property type="entry name" value="UDP_ManNAc/GlcNAc_DH"/>
</dbReference>
<dbReference type="InterPro" id="IPR001732">
    <property type="entry name" value="UDP-Glc/GDP-Man_DH_N"/>
</dbReference>
<dbReference type="InterPro" id="IPR017476">
    <property type="entry name" value="UDP-Glc/GDP-Man"/>
</dbReference>
<dbReference type="InterPro" id="IPR014026">
    <property type="entry name" value="UDP-Glc/GDP-Man_DH_dimer"/>
</dbReference>
<evidence type="ECO:0000256" key="3">
    <source>
        <dbReference type="PIRNR" id="PIRNR000124"/>
    </source>
</evidence>
<proteinExistence type="inferred from homology"/>
<keyword evidence="2" id="KW-0520">NAD</keyword>
<dbReference type="PANTHER" id="PTHR43491:SF1">
    <property type="entry name" value="UDP-N-ACETYL-D-MANNOSAMINE DEHYDROGENASE"/>
    <property type="match status" value="1"/>
</dbReference>
<dbReference type="Pfam" id="PF03720">
    <property type="entry name" value="UDPG_MGDP_dh_C"/>
    <property type="match status" value="1"/>
</dbReference>
<dbReference type="GO" id="GO:0016616">
    <property type="term" value="F:oxidoreductase activity, acting on the CH-OH group of donors, NAD or NADP as acceptor"/>
    <property type="evidence" value="ECO:0007669"/>
    <property type="project" value="InterPro"/>
</dbReference>
<dbReference type="InterPro" id="IPR008927">
    <property type="entry name" value="6-PGluconate_DH-like_C_sf"/>
</dbReference>
<dbReference type="SUPFAM" id="SSF51735">
    <property type="entry name" value="NAD(P)-binding Rossmann-fold domains"/>
    <property type="match status" value="1"/>
</dbReference>
<evidence type="ECO:0000256" key="2">
    <source>
        <dbReference type="ARBA" id="ARBA00023027"/>
    </source>
</evidence>
<dbReference type="Gene3D" id="3.40.50.720">
    <property type="entry name" value="NAD(P)-binding Rossmann-like Domain"/>
    <property type="match status" value="2"/>
</dbReference>
<dbReference type="GO" id="GO:0051287">
    <property type="term" value="F:NAD binding"/>
    <property type="evidence" value="ECO:0007669"/>
    <property type="project" value="InterPro"/>
</dbReference>
<dbReference type="SUPFAM" id="SSF48179">
    <property type="entry name" value="6-phosphogluconate dehydrogenase C-terminal domain-like"/>
    <property type="match status" value="1"/>
</dbReference>
<evidence type="ECO:0000259" key="5">
    <source>
        <dbReference type="SMART" id="SM00984"/>
    </source>
</evidence>
<reference evidence="6 7" key="1">
    <citation type="submission" date="2020-01" db="EMBL/GenBank/DDBJ databases">
        <title>Insect and environment-associated Actinomycetes.</title>
        <authorList>
            <person name="Currrie C."/>
            <person name="Chevrette M."/>
            <person name="Carlson C."/>
            <person name="Stubbendieck R."/>
            <person name="Wendt-Pienkowski E."/>
        </authorList>
    </citation>
    <scope>NUCLEOTIDE SEQUENCE [LARGE SCALE GENOMIC DNA]</scope>
    <source>
        <strain evidence="6 7">SID11342</strain>
    </source>
</reference>
<dbReference type="PIRSF" id="PIRSF000124">
    <property type="entry name" value="UDPglc_GDPman_dh"/>
    <property type="match status" value="1"/>
</dbReference>
<comment type="caution">
    <text evidence="6">The sequence shown here is derived from an EMBL/GenBank/DDBJ whole genome shotgun (WGS) entry which is preliminary data.</text>
</comment>
<organism evidence="6 7">
    <name type="scientific">Streptomyces halstedii</name>
    <dbReference type="NCBI Taxonomy" id="1944"/>
    <lineage>
        <taxon>Bacteria</taxon>
        <taxon>Bacillati</taxon>
        <taxon>Actinomycetota</taxon>
        <taxon>Actinomycetes</taxon>
        <taxon>Kitasatosporales</taxon>
        <taxon>Streptomycetaceae</taxon>
        <taxon>Streptomyces</taxon>
    </lineage>
</organism>
<sequence>MVESTQRGTASSGPTSAHVPRQVSAPSESRTADLVVVGLGHVGLPLARSACAAGLRVWGLDVSDRVASGLGAGRSHVGGVTDAEVASMLAQDFRAGTDPEVVRDARTVVICVPTGLIADGGPDLAQVEAAAGEVARRLTPGTLVVLESTSYPGTTEQVVKPLLEKGSGLVAGQDFFLAYSPQRIDPGNREWGVENTPKIVSGYTTDCARRAVAFYSPFIRDVVLAKGTREAEMAKLLENTYRYVNIALVDEVALYCRLSGIDVWDVLHCAGTKPFGFGRFAPGPGVGGHCIPVDPRYLATEAERQGYSFRLLDAARQVLDSMPGHVAQRALGVLDDHGIEPEGARVLLLGVTYKPDVADIRETPARAVAAVLAESGVQVSYHDPYVEHFRVGGVSLPRATDLDEALEEADLVVLLQLHTCYDLGALGRRGRPLLDTRGTVVTGRFVTPL</sequence>
<dbReference type="AlphaFoldDB" id="A0A6N9U8B5"/>
<dbReference type="SUPFAM" id="SSF52413">
    <property type="entry name" value="UDP-glucose/GDP-mannose dehydrogenase C-terminal domain"/>
    <property type="match status" value="1"/>
</dbReference>
<dbReference type="PANTHER" id="PTHR43491">
    <property type="entry name" value="UDP-N-ACETYL-D-MANNOSAMINE DEHYDROGENASE"/>
    <property type="match status" value="1"/>
</dbReference>
<feature type="compositionally biased region" description="Polar residues" evidence="4">
    <location>
        <begin position="1"/>
        <end position="15"/>
    </location>
</feature>
<dbReference type="SMART" id="SM00984">
    <property type="entry name" value="UDPG_MGDP_dh_C"/>
    <property type="match status" value="1"/>
</dbReference>
<evidence type="ECO:0000256" key="1">
    <source>
        <dbReference type="ARBA" id="ARBA00023002"/>
    </source>
</evidence>
<evidence type="ECO:0000313" key="6">
    <source>
        <dbReference type="EMBL" id="NEA18166.1"/>
    </source>
</evidence>
<dbReference type="Pfam" id="PF03721">
    <property type="entry name" value="UDPG_MGDP_dh_N"/>
    <property type="match status" value="1"/>
</dbReference>
<protein>
    <submittedName>
        <fullName evidence="6">Nucleotide sugar dehydrogenase</fullName>
    </submittedName>
</protein>
<evidence type="ECO:0000313" key="7">
    <source>
        <dbReference type="Proteomes" id="UP000471293"/>
    </source>
</evidence>
<dbReference type="Proteomes" id="UP000471293">
    <property type="component" value="Unassembled WGS sequence"/>
</dbReference>
<name>A0A6N9U8B5_STRHA</name>
<dbReference type="EMBL" id="JAAGLQ010000475">
    <property type="protein sequence ID" value="NEA18166.1"/>
    <property type="molecule type" value="Genomic_DNA"/>
</dbReference>
<feature type="domain" description="UDP-glucose/GDP-mannose dehydrogenase C-terminal" evidence="5">
    <location>
        <begin position="347"/>
        <end position="442"/>
    </location>
</feature>
<dbReference type="InterPro" id="IPR036291">
    <property type="entry name" value="NAD(P)-bd_dom_sf"/>
</dbReference>
<gene>
    <name evidence="6" type="ORF">G3I29_22165</name>
</gene>
<feature type="region of interest" description="Disordered" evidence="4">
    <location>
        <begin position="1"/>
        <end position="26"/>
    </location>
</feature>
<comment type="similarity">
    <text evidence="3">Belongs to the UDP-glucose/GDP-mannose dehydrogenase family.</text>
</comment>
<keyword evidence="1" id="KW-0560">Oxidoreductase</keyword>